<dbReference type="EMBL" id="CP002779">
    <property type="protein sequence ID" value="AEH23905.1"/>
    <property type="molecule type" value="Genomic_DNA"/>
</dbReference>
<dbReference type="Proteomes" id="UP000008386">
    <property type="component" value="Chromosome"/>
</dbReference>
<keyword evidence="2" id="KW-1185">Reference proteome</keyword>
<dbReference type="KEGG" id="pya:PYCH_02030"/>
<dbReference type="RefSeq" id="WP_013904963.1">
    <property type="nucleotide sequence ID" value="NC_015680.1"/>
</dbReference>
<reference evidence="1 2" key="1">
    <citation type="journal article" date="2011" name="J. Bacteriol.">
        <title>Complete genome sequence of the obligate piezophilic hyperthermophilic archaeon Pyrococcus yayanosii CH1.</title>
        <authorList>
            <person name="Jun X."/>
            <person name="Lupeng L."/>
            <person name="Minjuan X."/>
            <person name="Oger P."/>
            <person name="Fengping W."/>
            <person name="Jebbar M."/>
            <person name="Xiang X."/>
        </authorList>
    </citation>
    <scope>NUCLEOTIDE SEQUENCE [LARGE SCALE GENOMIC DNA]</scope>
    <source>
        <strain evidence="2">CH1 / JCM 16557</strain>
    </source>
</reference>
<sequence>MRHIKPEPMLAKWRDFKIELSEEEREEQKPRVRLITTVKRVQLS</sequence>
<proteinExistence type="predicted"/>
<gene>
    <name evidence="1" type="ordered locus">PYCH_02030</name>
</gene>
<evidence type="ECO:0000313" key="1">
    <source>
        <dbReference type="EMBL" id="AEH23905.1"/>
    </source>
</evidence>
<evidence type="ECO:0000313" key="2">
    <source>
        <dbReference type="Proteomes" id="UP000008386"/>
    </source>
</evidence>
<accession>F8AG69</accession>
<dbReference type="GeneID" id="74507078"/>
<dbReference type="AlphaFoldDB" id="F8AG69"/>
<name>F8AG69_PYRYC</name>
<organism evidence="1 2">
    <name type="scientific">Pyrococcus yayanosii (strain CH1 / JCM 16557)</name>
    <dbReference type="NCBI Taxonomy" id="529709"/>
    <lineage>
        <taxon>Archaea</taxon>
        <taxon>Methanobacteriati</taxon>
        <taxon>Methanobacteriota</taxon>
        <taxon>Thermococci</taxon>
        <taxon>Thermococcales</taxon>
        <taxon>Thermococcaceae</taxon>
        <taxon>Pyrococcus</taxon>
    </lineage>
</organism>
<protein>
    <submittedName>
        <fullName evidence="1">Uncharacterized protein</fullName>
    </submittedName>
</protein>
<dbReference type="HOGENOM" id="CLU_3210902_0_0_2"/>
<dbReference type="STRING" id="529709.PYCH_02030"/>